<dbReference type="InterPro" id="IPR004995">
    <property type="entry name" value="Spore_Ger"/>
</dbReference>
<dbReference type="Proteomes" id="UP000245423">
    <property type="component" value="Chromosome 1"/>
</dbReference>
<dbReference type="InterPro" id="IPR050768">
    <property type="entry name" value="UPF0353/GerABKA_families"/>
</dbReference>
<organism evidence="4 5">
    <name type="scientific">[Clostridium] ultunense Esp</name>
    <dbReference type="NCBI Taxonomy" id="1288971"/>
    <lineage>
        <taxon>Bacteria</taxon>
        <taxon>Bacillati</taxon>
        <taxon>Bacillota</taxon>
        <taxon>Tissierellia</taxon>
        <taxon>Tissierellales</taxon>
        <taxon>Tepidimicrobiaceae</taxon>
        <taxon>Schnuerera</taxon>
    </lineage>
</organism>
<reference evidence="4 5" key="1">
    <citation type="submission" date="2016-11" db="EMBL/GenBank/DDBJ databases">
        <authorList>
            <person name="Manzoor S."/>
        </authorList>
    </citation>
    <scope>NUCLEOTIDE SEQUENCE [LARGE SCALE GENOMIC DNA]</scope>
    <source>
        <strain evidence="4">Clostridium ultunense strain Esp</strain>
    </source>
</reference>
<feature type="transmembrane region" description="Helical" evidence="3">
    <location>
        <begin position="318"/>
        <end position="336"/>
    </location>
</feature>
<dbReference type="OrthoDB" id="9772630at2"/>
<keyword evidence="3" id="KW-1133">Transmembrane helix</keyword>
<evidence type="ECO:0000256" key="2">
    <source>
        <dbReference type="ARBA" id="ARBA00023136"/>
    </source>
</evidence>
<keyword evidence="2 3" id="KW-0472">Membrane</keyword>
<feature type="transmembrane region" description="Helical" evidence="3">
    <location>
        <begin position="343"/>
        <end position="362"/>
    </location>
</feature>
<keyword evidence="3" id="KW-0812">Transmembrane</keyword>
<evidence type="ECO:0000256" key="1">
    <source>
        <dbReference type="ARBA" id="ARBA00005278"/>
    </source>
</evidence>
<feature type="transmembrane region" description="Helical" evidence="3">
    <location>
        <begin position="399"/>
        <end position="421"/>
    </location>
</feature>
<dbReference type="HOGENOM" id="CLU_021639_4_1_9"/>
<name>M1ZG59_9FIRM</name>
<dbReference type="GO" id="GO:0016020">
    <property type="term" value="C:membrane"/>
    <property type="evidence" value="ECO:0007669"/>
    <property type="project" value="InterPro"/>
</dbReference>
<dbReference type="PANTHER" id="PTHR22550">
    <property type="entry name" value="SPORE GERMINATION PROTEIN"/>
    <property type="match status" value="1"/>
</dbReference>
<feature type="transmembrane region" description="Helical" evidence="3">
    <location>
        <begin position="276"/>
        <end position="298"/>
    </location>
</feature>
<dbReference type="EMBL" id="LT669839">
    <property type="protein sequence ID" value="SHD77856.1"/>
    <property type="molecule type" value="Genomic_DNA"/>
</dbReference>
<feature type="transmembrane region" description="Helical" evidence="3">
    <location>
        <begin position="368"/>
        <end position="387"/>
    </location>
</feature>
<dbReference type="RefSeq" id="WP_005582257.1">
    <property type="nucleotide sequence ID" value="NZ_LT669839.1"/>
</dbReference>
<dbReference type="GO" id="GO:0009847">
    <property type="term" value="P:spore germination"/>
    <property type="evidence" value="ECO:0007669"/>
    <property type="project" value="InterPro"/>
</dbReference>
<dbReference type="AlphaFoldDB" id="M1ZG59"/>
<keyword evidence="5" id="KW-1185">Reference proteome</keyword>
<sequence>MIWKKISLNKREIMEKFNNTSDLVLYEFETNSNIKMMACYIEGFIDRELFDRDILKPLILDLKKVKDIKRTILTSKIKEIDSMENLIEDILSGNIAIFAEDLPLSYTIELSKWEKRAVEEPESESVVRGPKEGFIEDIFVNKSLLRRKLRTNNLVFEDLVLGKQTRTKISIAYLQGIVNKRVLEEVKKRLSKIDIDGVLESGYIEQLIEDRPYSIIATIENTEKPDVAAAKILEGRVAILCDGTPHVLTVPRLFIEGVMTSEDYYVRPYYASFLRFLRVTALLISVFSPGVYVALQLYHQEMIPTVLLISMMGAREGVPLPVALETLLMVLTLEVTKESGVRLPKAVGTTVSIVGTLVLGQAAVQAGIVSAPTVIIIAITAISEFVVPALVQGVVLYRLIILLLGSFLGLYGTTCGLIIYITQIITTESFGIPFGLPFTPINKEGLKDSIVRFPIWSFIYRPKAIAKRNIRRQKPPRKG</sequence>
<accession>M1ZG59</accession>
<proteinExistence type="inferred from homology"/>
<dbReference type="PIRSF" id="PIRSF005690">
    <property type="entry name" value="GerBA"/>
    <property type="match status" value="1"/>
</dbReference>
<dbReference type="PANTHER" id="PTHR22550:SF5">
    <property type="entry name" value="LEUCINE ZIPPER PROTEIN 4"/>
    <property type="match status" value="1"/>
</dbReference>
<comment type="similarity">
    <text evidence="1">Belongs to the GerABKA family.</text>
</comment>
<gene>
    <name evidence="4" type="ORF">CUESP1_2510</name>
</gene>
<protein>
    <submittedName>
        <fullName evidence="4">GerA spore germination protein</fullName>
    </submittedName>
</protein>
<evidence type="ECO:0000313" key="5">
    <source>
        <dbReference type="Proteomes" id="UP000245423"/>
    </source>
</evidence>
<evidence type="ECO:0000256" key="3">
    <source>
        <dbReference type="SAM" id="Phobius"/>
    </source>
</evidence>
<evidence type="ECO:0000313" key="4">
    <source>
        <dbReference type="EMBL" id="SHD77856.1"/>
    </source>
</evidence>
<dbReference type="Pfam" id="PF03323">
    <property type="entry name" value="GerA"/>
    <property type="match status" value="1"/>
</dbReference>